<dbReference type="AlphaFoldDB" id="A0AAV4TET1"/>
<organism evidence="1 2">
    <name type="scientific">Caerostris extrusa</name>
    <name type="common">Bark spider</name>
    <name type="synonym">Caerostris bankana</name>
    <dbReference type="NCBI Taxonomy" id="172846"/>
    <lineage>
        <taxon>Eukaryota</taxon>
        <taxon>Metazoa</taxon>
        <taxon>Ecdysozoa</taxon>
        <taxon>Arthropoda</taxon>
        <taxon>Chelicerata</taxon>
        <taxon>Arachnida</taxon>
        <taxon>Araneae</taxon>
        <taxon>Araneomorphae</taxon>
        <taxon>Entelegynae</taxon>
        <taxon>Araneoidea</taxon>
        <taxon>Araneidae</taxon>
        <taxon>Caerostris</taxon>
    </lineage>
</organism>
<sequence>MGGVVKCDYLLMSYEGTTCKIQHLFALRPSIARPDSAIRELCQKAMQLKSQSDQCESMVIKPTKVHIMKSKKCTIKPY</sequence>
<dbReference type="Proteomes" id="UP001054945">
    <property type="component" value="Unassembled WGS sequence"/>
</dbReference>
<dbReference type="EMBL" id="BPLR01011242">
    <property type="protein sequence ID" value="GIY45158.1"/>
    <property type="molecule type" value="Genomic_DNA"/>
</dbReference>
<comment type="caution">
    <text evidence="1">The sequence shown here is derived from an EMBL/GenBank/DDBJ whole genome shotgun (WGS) entry which is preliminary data.</text>
</comment>
<accession>A0AAV4TET1</accession>
<name>A0AAV4TET1_CAEEX</name>
<proteinExistence type="predicted"/>
<evidence type="ECO:0000313" key="2">
    <source>
        <dbReference type="Proteomes" id="UP001054945"/>
    </source>
</evidence>
<protein>
    <submittedName>
        <fullName evidence="1">Uncharacterized protein</fullName>
    </submittedName>
</protein>
<keyword evidence="2" id="KW-1185">Reference proteome</keyword>
<gene>
    <name evidence="1" type="ORF">CEXT_755731</name>
</gene>
<evidence type="ECO:0000313" key="1">
    <source>
        <dbReference type="EMBL" id="GIY45158.1"/>
    </source>
</evidence>
<reference evidence="1 2" key="1">
    <citation type="submission" date="2021-06" db="EMBL/GenBank/DDBJ databases">
        <title>Caerostris extrusa draft genome.</title>
        <authorList>
            <person name="Kono N."/>
            <person name="Arakawa K."/>
        </authorList>
    </citation>
    <scope>NUCLEOTIDE SEQUENCE [LARGE SCALE GENOMIC DNA]</scope>
</reference>